<evidence type="ECO:0000313" key="3">
    <source>
        <dbReference type="Proteomes" id="UP000032180"/>
    </source>
</evidence>
<feature type="region of interest" description="Disordered" evidence="1">
    <location>
        <begin position="25"/>
        <end position="53"/>
    </location>
</feature>
<name>A0A0D9WX59_9ORYZ</name>
<dbReference type="Gramene" id="LPERR07G07230.1">
    <property type="protein sequence ID" value="LPERR07G07230.1"/>
    <property type="gene ID" value="LPERR07G07230"/>
</dbReference>
<dbReference type="Gene3D" id="3.40.50.2000">
    <property type="entry name" value="Glycogen Phosphorylase B"/>
    <property type="match status" value="1"/>
</dbReference>
<evidence type="ECO:0000313" key="2">
    <source>
        <dbReference type="EnsemblPlants" id="LPERR07G07230.1"/>
    </source>
</evidence>
<dbReference type="AlphaFoldDB" id="A0A0D9WX59"/>
<reference evidence="2 3" key="1">
    <citation type="submission" date="2012-08" db="EMBL/GenBank/DDBJ databases">
        <title>Oryza genome evolution.</title>
        <authorList>
            <person name="Wing R.A."/>
        </authorList>
    </citation>
    <scope>NUCLEOTIDE SEQUENCE</scope>
</reference>
<protein>
    <submittedName>
        <fullName evidence="2">Uncharacterized protein</fullName>
    </submittedName>
</protein>
<evidence type="ECO:0000256" key="1">
    <source>
        <dbReference type="SAM" id="MobiDB-lite"/>
    </source>
</evidence>
<sequence length="250" mass="26931">MQNGGCPDGQAVTWWGPSAPTLERLPRLREIGDGGGRRKPTAEGEKAKPVSHPQRLEVRHKLIQPLFIFARVVLVPGIAQSREGERVLRSRAFRHKRERRNAELGRRPAMRRSSGACAVVDGQWYAAITAAAADVGVATLALHTDSAATLHCMLSYSRLCSAGGLPIKAALRIRYLIDHAKETRDEVVPTVEPLSGHDMIRVVGSDAARVREFIARVDNAMRTAAVGVVLNTFGAISGVSPSGRCTGCSA</sequence>
<dbReference type="EnsemblPlants" id="LPERR07G07230.1">
    <property type="protein sequence ID" value="LPERR07G07230.1"/>
    <property type="gene ID" value="LPERR07G07230"/>
</dbReference>
<reference evidence="3" key="2">
    <citation type="submission" date="2013-12" db="EMBL/GenBank/DDBJ databases">
        <authorList>
            <person name="Yu Y."/>
            <person name="Lee S."/>
            <person name="de Baynast K."/>
            <person name="Wissotski M."/>
            <person name="Liu L."/>
            <person name="Talag J."/>
            <person name="Goicoechea J."/>
            <person name="Angelova A."/>
            <person name="Jetty R."/>
            <person name="Kudrna D."/>
            <person name="Golser W."/>
            <person name="Rivera L."/>
            <person name="Zhang J."/>
            <person name="Wing R."/>
        </authorList>
    </citation>
    <scope>NUCLEOTIDE SEQUENCE</scope>
</reference>
<accession>A0A0D9WX59</accession>
<keyword evidence="3" id="KW-1185">Reference proteome</keyword>
<dbReference type="Proteomes" id="UP000032180">
    <property type="component" value="Chromosome 7"/>
</dbReference>
<proteinExistence type="predicted"/>
<organism evidence="2 3">
    <name type="scientific">Leersia perrieri</name>
    <dbReference type="NCBI Taxonomy" id="77586"/>
    <lineage>
        <taxon>Eukaryota</taxon>
        <taxon>Viridiplantae</taxon>
        <taxon>Streptophyta</taxon>
        <taxon>Embryophyta</taxon>
        <taxon>Tracheophyta</taxon>
        <taxon>Spermatophyta</taxon>
        <taxon>Magnoliopsida</taxon>
        <taxon>Liliopsida</taxon>
        <taxon>Poales</taxon>
        <taxon>Poaceae</taxon>
        <taxon>BOP clade</taxon>
        <taxon>Oryzoideae</taxon>
        <taxon>Oryzeae</taxon>
        <taxon>Oryzinae</taxon>
        <taxon>Leersia</taxon>
    </lineage>
</organism>
<dbReference type="HOGENOM" id="CLU_1112701_0_0_1"/>
<reference evidence="2" key="3">
    <citation type="submission" date="2015-04" db="UniProtKB">
        <authorList>
            <consortium name="EnsemblPlants"/>
        </authorList>
    </citation>
    <scope>IDENTIFICATION</scope>
</reference>